<dbReference type="KEGG" id="aab:A4R43_39905"/>
<dbReference type="InterPro" id="IPR056823">
    <property type="entry name" value="TEN-like_YD-shell"/>
</dbReference>
<dbReference type="NCBIfam" id="TIGR01643">
    <property type="entry name" value="YD_repeat_2x"/>
    <property type="match status" value="12"/>
</dbReference>
<dbReference type="InterPro" id="IPR022385">
    <property type="entry name" value="Rhs_assc_core"/>
</dbReference>
<dbReference type="OrthoDB" id="4981820at2"/>
<dbReference type="Pfam" id="PF05593">
    <property type="entry name" value="RHS_repeat"/>
    <property type="match status" value="3"/>
</dbReference>
<feature type="compositionally biased region" description="Low complexity" evidence="2">
    <location>
        <begin position="259"/>
        <end position="316"/>
    </location>
</feature>
<dbReference type="InterPro" id="IPR045351">
    <property type="entry name" value="DUF6531"/>
</dbReference>
<gene>
    <name evidence="5" type="ORF">A4R43_39905</name>
</gene>
<dbReference type="InterPro" id="IPR031325">
    <property type="entry name" value="RHS_repeat"/>
</dbReference>
<feature type="domain" description="Teneurin-like YD-shell" evidence="4">
    <location>
        <begin position="512"/>
        <end position="716"/>
    </location>
</feature>
<evidence type="ECO:0000313" key="6">
    <source>
        <dbReference type="Proteomes" id="UP000250434"/>
    </source>
</evidence>
<dbReference type="Gene3D" id="1.20.1260.20">
    <property type="entry name" value="PPE superfamily"/>
    <property type="match status" value="1"/>
</dbReference>
<dbReference type="InterPro" id="IPR050708">
    <property type="entry name" value="T6SS_VgrG/RHS"/>
</dbReference>
<evidence type="ECO:0000256" key="2">
    <source>
        <dbReference type="SAM" id="MobiDB-lite"/>
    </source>
</evidence>
<dbReference type="Gene3D" id="2.180.10.10">
    <property type="entry name" value="RHS repeat-associated core"/>
    <property type="match status" value="3"/>
</dbReference>
<evidence type="ECO:0000259" key="3">
    <source>
        <dbReference type="Pfam" id="PF20148"/>
    </source>
</evidence>
<evidence type="ECO:0000313" key="5">
    <source>
        <dbReference type="EMBL" id="AXB47857.1"/>
    </source>
</evidence>
<protein>
    <submittedName>
        <fullName evidence="5">Type IV secretion protein Rhs</fullName>
    </submittedName>
</protein>
<feature type="domain" description="Teneurin-like YD-shell" evidence="4">
    <location>
        <begin position="828"/>
        <end position="999"/>
    </location>
</feature>
<dbReference type="InterPro" id="IPR006530">
    <property type="entry name" value="YD"/>
</dbReference>
<dbReference type="PANTHER" id="PTHR32305">
    <property type="match status" value="1"/>
</dbReference>
<proteinExistence type="predicted"/>
<accession>A0A344LII3</accession>
<dbReference type="InterPro" id="IPR036689">
    <property type="entry name" value="ESAT-6-like_sf"/>
</dbReference>
<reference evidence="5 6" key="1">
    <citation type="submission" date="2016-04" db="EMBL/GenBank/DDBJ databases">
        <title>Complete genome sequence and analysis of deep-sea sediment isolate, Amycolatopsis sp. WP1.</title>
        <authorList>
            <person name="Wang H."/>
            <person name="Chen S."/>
            <person name="Wu Q."/>
        </authorList>
    </citation>
    <scope>NUCLEOTIDE SEQUENCE [LARGE SCALE GENOMIC DNA]</scope>
    <source>
        <strain evidence="5 6">WP1</strain>
    </source>
</reference>
<name>A0A344LII3_9PSEU</name>
<dbReference type="SUPFAM" id="SSF140453">
    <property type="entry name" value="EsxAB dimer-like"/>
    <property type="match status" value="1"/>
</dbReference>
<dbReference type="NCBIfam" id="TIGR03696">
    <property type="entry name" value="Rhs_assc_core"/>
    <property type="match status" value="1"/>
</dbReference>
<feature type="region of interest" description="Disordered" evidence="2">
    <location>
        <begin position="252"/>
        <end position="336"/>
    </location>
</feature>
<feature type="compositionally biased region" description="Basic and acidic residues" evidence="2">
    <location>
        <begin position="318"/>
        <end position="336"/>
    </location>
</feature>
<evidence type="ECO:0000259" key="4">
    <source>
        <dbReference type="Pfam" id="PF25023"/>
    </source>
</evidence>
<dbReference type="EMBL" id="CP015163">
    <property type="protein sequence ID" value="AXB47857.1"/>
    <property type="molecule type" value="Genomic_DNA"/>
</dbReference>
<keyword evidence="6" id="KW-1185">Reference proteome</keyword>
<sequence length="1489" mass="161990">MPEGNPLVAQAQSQTTGVTGIGIAESAVDLANGVSDGSWVEAGLGAVGVGLEVLSLVVDPIGTLASYGVSWLIEHVQPLKEALDWLAGDPPVIQSFSDTWANVAAEVNAIAGDLGNEVTNGTAGWQGEGADAYRGAAAEQADALAGAASLADGISAGVMIMGTVVAAVRELVRDLVAELVGKLITWALEAAGTLGFATPVIAVQATTAISKTITKISDFIRKLVKTIGNVSPKIRKIIDKLGEIIEKLSKMLRKGGKPGSSTTPSGAKPNTTTTPDTTPNSPDTTPSGADTTPDTGSTPDGGKPGSTTPDSSSPGSNRPDDVNDTKTPIDQRKCENDPIDVATGEMVLAQTDVELAGVLSLVLRRTHISSYRAGLTFGPSWASTVDQRLEFDAEGVLFVAEDGMLLAYPAPPDTGSVLPAAGPRWPLSRSEDGFTIQRDSGQSLHFPAGPGAVQPLTRIEDRSGNRITVERDGAGIPLAVQHSGGYRVEFEHEGGRAVTLRLAETDGDGIVLLRYGYDERGRLTEVVNSSGRPLRFDYDLAGRITQWTDRNGEWYRYFYDAQGRCIANQGSGGFLNGTFGYDEDGRGTRFTDALGNTTTYRFDERNNVIAETDPLGHTWRQEWDAHDRLISRTDPLGRTTRYEYDQDGNLTRLTRPDGTQALAEHNELGRPTVTVDPDGAVWRRAYDHAGRVVSITNPAGVTTTCTYHENGQLASVTDGLGRTRRTEVDAAGLPVAEIDVRGQVTRYQRDQFGRIVSVTDPSGATARMTWTVEGKLLSRTAPDGSVERWQYDGEGNEVAYQDAAGRGVTVQTTHFDLPAVETRTDGSKLTFTYDAALRLRTVTNAQHLEWRYDYDAAGRLVAETDFNGRRIQYEHDEAGHLVARTNGLGQRIEFVRDRAGRMLQRRYDGTAEYFEYDPVGRLVRARNNDADLVLERDVLGQVIAESVNGQAVTSAYDAAGRRIARRTPTGAESRWQYGESGQPTALATAGHTISFGYDAAGHEVERLLDSGTIIAQSWDANHRLTGQTVSTVAGGGRARLIQRRDFSYRADGHLVAVDDQLDGPRSFQLDGGGRITAVRGAGWTEQYAYDSGGNVRAAEWSGGDTEAHGERAYHGTLLTRAGKLRYEHDQQGRVVLRQKKRLSAKPETWHYSWNADDRLVGVVTPDGSHWRYLYDPLGRRIAKLRLGPGGTVLERTDFCWDGLQLAEQVHSGGHALTWDWAPGTFRPISQVQRVRSADQGWIDSQFYSIVTDLVGTPTELVDASGALGWRRRSTIWGHDVGSAPQQAGTPLRFPGQYFDPESGLNYNHFRHYDAETGRYVSTDPMGLAPGPNPQAYVPNPTAATDPTGLSPCRTYYSVQGRADADRLINDGGEPWPSGVDAQGRPRSELGEGLYAWETRDQAERYLEMVRSRDGAPTDLEIIEHRIRGEDFDGLRSADMTTMDDDAATDLWNQGSNHDYEHIRRGTGRFGPENYFHHSVYHLFETRRPG</sequence>
<evidence type="ECO:0000256" key="1">
    <source>
        <dbReference type="ARBA" id="ARBA00022737"/>
    </source>
</evidence>
<dbReference type="Pfam" id="PF20148">
    <property type="entry name" value="DUF6531"/>
    <property type="match status" value="1"/>
</dbReference>
<dbReference type="RefSeq" id="WP_113696922.1">
    <property type="nucleotide sequence ID" value="NZ_CP015163.1"/>
</dbReference>
<dbReference type="InterPro" id="IPR038332">
    <property type="entry name" value="PPE_sf"/>
</dbReference>
<organism evidence="5 6">
    <name type="scientific">Amycolatopsis albispora</name>
    <dbReference type="NCBI Taxonomy" id="1804986"/>
    <lineage>
        <taxon>Bacteria</taxon>
        <taxon>Bacillati</taxon>
        <taxon>Actinomycetota</taxon>
        <taxon>Actinomycetes</taxon>
        <taxon>Pseudonocardiales</taxon>
        <taxon>Pseudonocardiaceae</taxon>
        <taxon>Amycolatopsis</taxon>
    </lineage>
</organism>
<dbReference type="Pfam" id="PF25023">
    <property type="entry name" value="TEN_YD-shell"/>
    <property type="match status" value="2"/>
</dbReference>
<dbReference type="PANTHER" id="PTHR32305:SF15">
    <property type="entry name" value="PROTEIN RHSA-RELATED"/>
    <property type="match status" value="1"/>
</dbReference>
<feature type="domain" description="DUF6531" evidence="3">
    <location>
        <begin position="337"/>
        <end position="408"/>
    </location>
</feature>
<dbReference type="Proteomes" id="UP000250434">
    <property type="component" value="Chromosome"/>
</dbReference>
<keyword evidence="1" id="KW-0677">Repeat</keyword>